<evidence type="ECO:0000313" key="7">
    <source>
        <dbReference type="EMBL" id="MFK9092184.1"/>
    </source>
</evidence>
<evidence type="ECO:0000256" key="4">
    <source>
        <dbReference type="ARBA" id="ARBA00022989"/>
    </source>
</evidence>
<accession>A0ABW8RHG1</accession>
<dbReference type="PANTHER" id="PTHR34857">
    <property type="entry name" value="SLL0384 PROTEIN"/>
    <property type="match status" value="1"/>
</dbReference>
<evidence type="ECO:0000256" key="5">
    <source>
        <dbReference type="ARBA" id="ARBA00023136"/>
    </source>
</evidence>
<dbReference type="RefSeq" id="WP_406580786.1">
    <property type="nucleotide sequence ID" value="NZ_JBJHQH010000007.1"/>
</dbReference>
<dbReference type="Pfam" id="PF02361">
    <property type="entry name" value="CbiQ"/>
    <property type="match status" value="1"/>
</dbReference>
<feature type="transmembrane region" description="Helical" evidence="6">
    <location>
        <begin position="112"/>
        <end position="133"/>
    </location>
</feature>
<dbReference type="CDD" id="cd16914">
    <property type="entry name" value="EcfT"/>
    <property type="match status" value="1"/>
</dbReference>
<dbReference type="InterPro" id="IPR051611">
    <property type="entry name" value="ECF_transporter_component"/>
</dbReference>
<evidence type="ECO:0000256" key="1">
    <source>
        <dbReference type="ARBA" id="ARBA00004141"/>
    </source>
</evidence>
<keyword evidence="3 6" id="KW-0812">Transmembrane</keyword>
<dbReference type="EMBL" id="JBJHQH010000007">
    <property type="protein sequence ID" value="MFK9092184.1"/>
    <property type="molecule type" value="Genomic_DNA"/>
</dbReference>
<keyword evidence="8" id="KW-1185">Reference proteome</keyword>
<dbReference type="InterPro" id="IPR003339">
    <property type="entry name" value="ABC/ECF_trnsptr_transmembrane"/>
</dbReference>
<protein>
    <submittedName>
        <fullName evidence="7">Energy-coupling factor transporter transmembrane component T family protein</fullName>
    </submittedName>
</protein>
<comment type="subcellular location">
    <subcellularLocation>
        <location evidence="1">Membrane</location>
        <topology evidence="1">Multi-pass membrane protein</topology>
    </subcellularLocation>
</comment>
<proteinExistence type="predicted"/>
<feature type="transmembrane region" description="Helical" evidence="6">
    <location>
        <begin position="42"/>
        <end position="62"/>
    </location>
</feature>
<reference evidence="7 8" key="1">
    <citation type="submission" date="2024-11" db="EMBL/GenBank/DDBJ databases">
        <authorList>
            <person name="Lucas J.A."/>
        </authorList>
    </citation>
    <scope>NUCLEOTIDE SEQUENCE [LARGE SCALE GENOMIC DNA]</scope>
    <source>
        <strain evidence="7 8">Z 5.4</strain>
    </source>
</reference>
<organism evidence="7 8">
    <name type="scientific">Bacillus salipaludis</name>
    <dbReference type="NCBI Taxonomy" id="2547811"/>
    <lineage>
        <taxon>Bacteria</taxon>
        <taxon>Bacillati</taxon>
        <taxon>Bacillota</taxon>
        <taxon>Bacilli</taxon>
        <taxon>Bacillales</taxon>
        <taxon>Bacillaceae</taxon>
        <taxon>Bacillus</taxon>
    </lineage>
</organism>
<dbReference type="Proteomes" id="UP001623041">
    <property type="component" value="Unassembled WGS sequence"/>
</dbReference>
<evidence type="ECO:0000313" key="8">
    <source>
        <dbReference type="Proteomes" id="UP001623041"/>
    </source>
</evidence>
<gene>
    <name evidence="7" type="ORF">ACJEBI_11915</name>
</gene>
<evidence type="ECO:0000256" key="2">
    <source>
        <dbReference type="ARBA" id="ARBA00022475"/>
    </source>
</evidence>
<dbReference type="PANTHER" id="PTHR34857:SF2">
    <property type="entry name" value="SLL0384 PROTEIN"/>
    <property type="match status" value="1"/>
</dbReference>
<name>A0ABW8RHG1_9BACI</name>
<keyword evidence="4 6" id="KW-1133">Transmembrane helix</keyword>
<keyword evidence="5 6" id="KW-0472">Membrane</keyword>
<comment type="caution">
    <text evidence="7">The sequence shown here is derived from an EMBL/GenBank/DDBJ whole genome shotgun (WGS) entry which is preliminary data.</text>
</comment>
<keyword evidence="2" id="KW-1003">Cell membrane</keyword>
<sequence>MDYDFAYSFKKPQLTGNWLLDFNPLSKLNILLASSLVPILAYQWQVSVGFILFYFVLAAVAGRFTSFAKMYLKLGLLIGLFLFLIRAVFVQGETSLVKLWFVNITKEGIDQGIGFSTVVLAVFGAIVLSSLIIKAKDLVYSLEKKGAPHSTSYIVLASLQSIIDLGQGAKLIMDSQRARGIETEGNIWKRIQAFVPTLGPLFLSAIAGTEEKAIALDARAFSAPVKNTHLCDLRPVPIWEKVIVVMVDLAFIGFLVWRIVTWIA</sequence>
<feature type="transmembrane region" description="Helical" evidence="6">
    <location>
        <begin position="74"/>
        <end position="92"/>
    </location>
</feature>
<evidence type="ECO:0000256" key="3">
    <source>
        <dbReference type="ARBA" id="ARBA00022692"/>
    </source>
</evidence>
<evidence type="ECO:0000256" key="6">
    <source>
        <dbReference type="SAM" id="Phobius"/>
    </source>
</evidence>
<feature type="transmembrane region" description="Helical" evidence="6">
    <location>
        <begin position="242"/>
        <end position="260"/>
    </location>
</feature>